<organism evidence="2 3">
    <name type="scientific">Desulfovibrio psychrotolerans</name>
    <dbReference type="NCBI Taxonomy" id="415242"/>
    <lineage>
        <taxon>Bacteria</taxon>
        <taxon>Pseudomonadati</taxon>
        <taxon>Thermodesulfobacteriota</taxon>
        <taxon>Desulfovibrionia</taxon>
        <taxon>Desulfovibrionales</taxon>
        <taxon>Desulfovibrionaceae</taxon>
        <taxon>Desulfovibrio</taxon>
    </lineage>
</organism>
<accession>A0A7J0BV15</accession>
<name>A0A7J0BV15_9BACT</name>
<evidence type="ECO:0000313" key="3">
    <source>
        <dbReference type="Proteomes" id="UP000503820"/>
    </source>
</evidence>
<comment type="caution">
    <text evidence="2">The sequence shown here is derived from an EMBL/GenBank/DDBJ whole genome shotgun (WGS) entry which is preliminary data.</text>
</comment>
<gene>
    <name evidence="2" type="ORF">DSM19430T_17160</name>
</gene>
<keyword evidence="3" id="KW-1185">Reference proteome</keyword>
<dbReference type="EMBL" id="BLVP01000008">
    <property type="protein sequence ID" value="GFM37032.1"/>
    <property type="molecule type" value="Genomic_DNA"/>
</dbReference>
<evidence type="ECO:0000256" key="1">
    <source>
        <dbReference type="SAM" id="Phobius"/>
    </source>
</evidence>
<dbReference type="NCBIfam" id="NF040783">
    <property type="entry name" value="DVU0150_fam"/>
    <property type="match status" value="1"/>
</dbReference>
<dbReference type="AlphaFoldDB" id="A0A7J0BV15"/>
<sequence>MKAMIGLMHVIRRVLAVAVAVVLFAAWAVPAVSGEFVVVADTRVVESAILRYFADLYNINPFMNAVWAVVLTALYGSFLGILMDFILSRTGLDLSSRPSDER</sequence>
<proteinExistence type="predicted"/>
<dbReference type="Proteomes" id="UP000503820">
    <property type="component" value="Unassembled WGS sequence"/>
</dbReference>
<keyword evidence="1" id="KW-0812">Transmembrane</keyword>
<dbReference type="InterPro" id="IPR054622">
    <property type="entry name" value="DVU0150-like"/>
</dbReference>
<keyword evidence="1" id="KW-1133">Transmembrane helix</keyword>
<dbReference type="RefSeq" id="WP_243451324.1">
    <property type="nucleotide sequence ID" value="NZ_BLVP01000008.1"/>
</dbReference>
<feature type="transmembrane region" description="Helical" evidence="1">
    <location>
        <begin position="65"/>
        <end position="87"/>
    </location>
</feature>
<keyword evidence="1" id="KW-0472">Membrane</keyword>
<reference evidence="2 3" key="1">
    <citation type="submission" date="2020-05" db="EMBL/GenBank/DDBJ databases">
        <title>Draft genome sequence of Desulfovibrio psychrotolerans JS1T.</title>
        <authorList>
            <person name="Ueno A."/>
            <person name="Tamazawa S."/>
            <person name="Tamamura S."/>
            <person name="Murakami T."/>
            <person name="Kiyama T."/>
            <person name="Inomata H."/>
            <person name="Amano Y."/>
            <person name="Miyakawa K."/>
            <person name="Tamaki H."/>
            <person name="Naganuma T."/>
            <person name="Kaneko K."/>
        </authorList>
    </citation>
    <scope>NUCLEOTIDE SEQUENCE [LARGE SCALE GENOMIC DNA]</scope>
    <source>
        <strain evidence="2 3">JS1</strain>
    </source>
</reference>
<protein>
    <submittedName>
        <fullName evidence="2">Uncharacterized protein</fullName>
    </submittedName>
</protein>
<evidence type="ECO:0000313" key="2">
    <source>
        <dbReference type="EMBL" id="GFM37032.1"/>
    </source>
</evidence>